<keyword evidence="1" id="KW-0472">Membrane</keyword>
<name>A0A183DM03_9BILA</name>
<proteinExistence type="predicted"/>
<feature type="transmembrane region" description="Helical" evidence="1">
    <location>
        <begin position="68"/>
        <end position="90"/>
    </location>
</feature>
<evidence type="ECO:0000256" key="1">
    <source>
        <dbReference type="SAM" id="Phobius"/>
    </source>
</evidence>
<keyword evidence="1" id="KW-1133">Transmembrane helix</keyword>
<protein>
    <submittedName>
        <fullName evidence="2">Ovule protein</fullName>
    </submittedName>
</protein>
<keyword evidence="1" id="KW-0812">Transmembrane</keyword>
<accession>A0A183DM03</accession>
<reference evidence="2" key="1">
    <citation type="submission" date="2016-06" db="UniProtKB">
        <authorList>
            <consortium name="WormBaseParasite"/>
        </authorList>
    </citation>
    <scope>IDENTIFICATION</scope>
</reference>
<dbReference type="AlphaFoldDB" id="A0A183DM03"/>
<sequence>LYCRNGQSNVPETRILSLCPSSTTSCGYFEFQTLSSPGNADEPLAIYECVDSSVLMSDNDDHENEKQVFAVGLFLYESLSIFVFFCRILWEENVLVCL</sequence>
<evidence type="ECO:0000313" key="2">
    <source>
        <dbReference type="WBParaSite" id="GPUH_0000975501-mRNA-1"/>
    </source>
</evidence>
<organism evidence="2">
    <name type="scientific">Gongylonema pulchrum</name>
    <dbReference type="NCBI Taxonomy" id="637853"/>
    <lineage>
        <taxon>Eukaryota</taxon>
        <taxon>Metazoa</taxon>
        <taxon>Ecdysozoa</taxon>
        <taxon>Nematoda</taxon>
        <taxon>Chromadorea</taxon>
        <taxon>Rhabditida</taxon>
        <taxon>Spirurina</taxon>
        <taxon>Spiruromorpha</taxon>
        <taxon>Spiruroidea</taxon>
        <taxon>Gongylonematidae</taxon>
        <taxon>Gongylonema</taxon>
    </lineage>
</organism>
<dbReference type="WBParaSite" id="GPUH_0000975501-mRNA-1">
    <property type="protein sequence ID" value="GPUH_0000975501-mRNA-1"/>
    <property type="gene ID" value="GPUH_0000975501"/>
</dbReference>